<accession>A0A0E9R0P5</accession>
<name>A0A0E9R0P5_ANGAN</name>
<keyword evidence="1" id="KW-1133">Transmembrane helix</keyword>
<sequence length="54" mass="6339">MFGKFFFIYFGSVLLNFYICCQIIHMWLKCSFPAFILGVYASVSPCRNDSTFYT</sequence>
<reference evidence="2" key="1">
    <citation type="submission" date="2014-11" db="EMBL/GenBank/DDBJ databases">
        <authorList>
            <person name="Amaro Gonzalez C."/>
        </authorList>
    </citation>
    <scope>NUCLEOTIDE SEQUENCE</scope>
</reference>
<dbReference type="AlphaFoldDB" id="A0A0E9R0P5"/>
<reference evidence="2" key="2">
    <citation type="journal article" date="2015" name="Fish Shellfish Immunol.">
        <title>Early steps in the European eel (Anguilla anguilla)-Vibrio vulnificus interaction in the gills: Role of the RtxA13 toxin.</title>
        <authorList>
            <person name="Callol A."/>
            <person name="Pajuelo D."/>
            <person name="Ebbesson L."/>
            <person name="Teles M."/>
            <person name="MacKenzie S."/>
            <person name="Amaro C."/>
        </authorList>
    </citation>
    <scope>NUCLEOTIDE SEQUENCE</scope>
</reference>
<proteinExistence type="predicted"/>
<organism evidence="2">
    <name type="scientific">Anguilla anguilla</name>
    <name type="common">European freshwater eel</name>
    <name type="synonym">Muraena anguilla</name>
    <dbReference type="NCBI Taxonomy" id="7936"/>
    <lineage>
        <taxon>Eukaryota</taxon>
        <taxon>Metazoa</taxon>
        <taxon>Chordata</taxon>
        <taxon>Craniata</taxon>
        <taxon>Vertebrata</taxon>
        <taxon>Euteleostomi</taxon>
        <taxon>Actinopterygii</taxon>
        <taxon>Neopterygii</taxon>
        <taxon>Teleostei</taxon>
        <taxon>Anguilliformes</taxon>
        <taxon>Anguillidae</taxon>
        <taxon>Anguilla</taxon>
    </lineage>
</organism>
<dbReference type="EMBL" id="GBXM01085846">
    <property type="protein sequence ID" value="JAH22731.1"/>
    <property type="molecule type" value="Transcribed_RNA"/>
</dbReference>
<feature type="transmembrane region" description="Helical" evidence="1">
    <location>
        <begin position="6"/>
        <end position="28"/>
    </location>
</feature>
<keyword evidence="1" id="KW-0812">Transmembrane</keyword>
<evidence type="ECO:0000256" key="1">
    <source>
        <dbReference type="SAM" id="Phobius"/>
    </source>
</evidence>
<protein>
    <submittedName>
        <fullName evidence="2">Uncharacterized protein</fullName>
    </submittedName>
</protein>
<keyword evidence="1" id="KW-0472">Membrane</keyword>
<evidence type="ECO:0000313" key="2">
    <source>
        <dbReference type="EMBL" id="JAH22731.1"/>
    </source>
</evidence>